<evidence type="ECO:0000313" key="2">
    <source>
        <dbReference type="Proteomes" id="UP001060085"/>
    </source>
</evidence>
<evidence type="ECO:0000313" key="1">
    <source>
        <dbReference type="EMBL" id="KAI5657000.1"/>
    </source>
</evidence>
<dbReference type="EMBL" id="CM044706">
    <property type="protein sequence ID" value="KAI5657000.1"/>
    <property type="molecule type" value="Genomic_DNA"/>
</dbReference>
<keyword evidence="2" id="KW-1185">Reference proteome</keyword>
<comment type="caution">
    <text evidence="1">The sequence shown here is derived from an EMBL/GenBank/DDBJ whole genome shotgun (WGS) entry which is preliminary data.</text>
</comment>
<proteinExistence type="predicted"/>
<protein>
    <submittedName>
        <fullName evidence="1">Uncharacterized protein</fullName>
    </submittedName>
</protein>
<name>A0ACC0A9C9_CATRO</name>
<sequence>MGTDAMVVEPKKRWGTWEELILGGAVLRHGTQNWNVVASELRSRTLCSLYFTPEVCKAKYEDLRKRYSGCTAWFEELRKRRVAELKRALEKSEDSIGSLESKIESLKTEKRHSNQVHCGSSQTESPAPLVRSDGTDSFGKETSKDGLSAGSFTQDARTNWSPDGQNPAVASSPKTSVKPEVSQISDGEKDLTRNEPAEPSNIQGGALRKRRGKRKRKLCNTVGKEASVGESDNLGSTDIFSNSRSKETSTSDCDQTIKFSSRDSPNAGSCQIRSDNLMGIFDSVAENKVALVFRHRLDSQKRARYKKIIKQHLDFNLIRSRIASCTIKSSKELFRDLLLLANNALVFYSKRTREYKSAMALRDIVLKEYRQHFRSSNNTATSACLPMRSMYNPPVRPRSARPRPSKHSGPPAKVRQTEDDIAASPHGFLRRIDLVANVPLQSLLLPKKSPKHPAKIKSGSGDGKEGLKRPAAKVKNLSAARPQAKSSPGLKDKKGGRQS</sequence>
<organism evidence="1 2">
    <name type="scientific">Catharanthus roseus</name>
    <name type="common">Madagascar periwinkle</name>
    <name type="synonym">Vinca rosea</name>
    <dbReference type="NCBI Taxonomy" id="4058"/>
    <lineage>
        <taxon>Eukaryota</taxon>
        <taxon>Viridiplantae</taxon>
        <taxon>Streptophyta</taxon>
        <taxon>Embryophyta</taxon>
        <taxon>Tracheophyta</taxon>
        <taxon>Spermatophyta</taxon>
        <taxon>Magnoliopsida</taxon>
        <taxon>eudicotyledons</taxon>
        <taxon>Gunneridae</taxon>
        <taxon>Pentapetalae</taxon>
        <taxon>asterids</taxon>
        <taxon>lamiids</taxon>
        <taxon>Gentianales</taxon>
        <taxon>Apocynaceae</taxon>
        <taxon>Rauvolfioideae</taxon>
        <taxon>Vinceae</taxon>
        <taxon>Catharanthinae</taxon>
        <taxon>Catharanthus</taxon>
    </lineage>
</organism>
<accession>A0ACC0A9C9</accession>
<gene>
    <name evidence="1" type="ORF">M9H77_25793</name>
</gene>
<reference evidence="2" key="1">
    <citation type="journal article" date="2023" name="Nat. Plants">
        <title>Single-cell RNA sequencing provides a high-resolution roadmap for understanding the multicellular compartmentation of specialized metabolism.</title>
        <authorList>
            <person name="Sun S."/>
            <person name="Shen X."/>
            <person name="Li Y."/>
            <person name="Li Y."/>
            <person name="Wang S."/>
            <person name="Li R."/>
            <person name="Zhang H."/>
            <person name="Shen G."/>
            <person name="Guo B."/>
            <person name="Wei J."/>
            <person name="Xu J."/>
            <person name="St-Pierre B."/>
            <person name="Chen S."/>
            <person name="Sun C."/>
        </authorList>
    </citation>
    <scope>NUCLEOTIDE SEQUENCE [LARGE SCALE GENOMIC DNA]</scope>
</reference>
<dbReference type="Proteomes" id="UP001060085">
    <property type="component" value="Linkage Group LG06"/>
</dbReference>